<dbReference type="OrthoDB" id="1493159at2"/>
<dbReference type="AlphaFoldDB" id="A0A5C6ZNH0"/>
<evidence type="ECO:0000256" key="1">
    <source>
        <dbReference type="SAM" id="SignalP"/>
    </source>
</evidence>
<dbReference type="Proteomes" id="UP000321578">
    <property type="component" value="Unassembled WGS sequence"/>
</dbReference>
<feature type="signal peptide" evidence="1">
    <location>
        <begin position="1"/>
        <end position="22"/>
    </location>
</feature>
<evidence type="ECO:0000313" key="2">
    <source>
        <dbReference type="EMBL" id="TXD90230.1"/>
    </source>
</evidence>
<dbReference type="RefSeq" id="WP_147085623.1">
    <property type="nucleotide sequence ID" value="NZ_VORM01000004.1"/>
</dbReference>
<sequence>MFSKLPKYLILCLCFAFLFVNSKCSDDDEVDGNCGPAAVIDYGYYNAAESNNYDMVSANITGNCLNVEIAASGCDGSNWSLVLLDSGDIAESNPVQRDLKLVFSNLEDCQAFVSQTRVFDLANLQTPEDHSVILNIDGLDESLTYIY</sequence>
<organism evidence="2 3">
    <name type="scientific">Subsaximicrobium wynnwilliamsii</name>
    <dbReference type="NCBI Taxonomy" id="291179"/>
    <lineage>
        <taxon>Bacteria</taxon>
        <taxon>Pseudomonadati</taxon>
        <taxon>Bacteroidota</taxon>
        <taxon>Flavobacteriia</taxon>
        <taxon>Flavobacteriales</taxon>
        <taxon>Flavobacteriaceae</taxon>
        <taxon>Subsaximicrobium</taxon>
    </lineage>
</organism>
<gene>
    <name evidence="2" type="ORF">ESY86_05695</name>
</gene>
<feature type="chain" id="PRO_5022944667" evidence="1">
    <location>
        <begin position="23"/>
        <end position="147"/>
    </location>
</feature>
<evidence type="ECO:0000313" key="3">
    <source>
        <dbReference type="Proteomes" id="UP000321578"/>
    </source>
</evidence>
<keyword evidence="3" id="KW-1185">Reference proteome</keyword>
<keyword evidence="1" id="KW-0732">Signal</keyword>
<reference evidence="2 3" key="1">
    <citation type="submission" date="2019-08" db="EMBL/GenBank/DDBJ databases">
        <title>Genomes of Subsaximicrobium wynnwilliamsii strains.</title>
        <authorList>
            <person name="Bowman J.P."/>
        </authorList>
    </citation>
    <scope>NUCLEOTIDE SEQUENCE [LARGE SCALE GENOMIC DNA]</scope>
    <source>
        <strain evidence="2 3">2-80-2</strain>
    </source>
</reference>
<name>A0A5C6ZNH0_9FLAO</name>
<proteinExistence type="predicted"/>
<protein>
    <submittedName>
        <fullName evidence="2">Uncharacterized protein</fullName>
    </submittedName>
</protein>
<accession>A0A5C6ZNH0</accession>
<comment type="caution">
    <text evidence="2">The sequence shown here is derived from an EMBL/GenBank/DDBJ whole genome shotgun (WGS) entry which is preliminary data.</text>
</comment>
<dbReference type="EMBL" id="VORO01000004">
    <property type="protein sequence ID" value="TXD90230.1"/>
    <property type="molecule type" value="Genomic_DNA"/>
</dbReference>